<keyword evidence="3" id="KW-1185">Reference proteome</keyword>
<evidence type="ECO:0000313" key="2">
    <source>
        <dbReference type="EMBL" id="OTF75587.1"/>
    </source>
</evidence>
<gene>
    <name evidence="2" type="ORF">BLA29_012020</name>
</gene>
<protein>
    <submittedName>
        <fullName evidence="2">Uncharacterized protein</fullName>
    </submittedName>
</protein>
<dbReference type="GO" id="GO:0005739">
    <property type="term" value="C:mitochondrion"/>
    <property type="evidence" value="ECO:0007669"/>
    <property type="project" value="InterPro"/>
</dbReference>
<sequence>MSNNQVKLRGLYCFIALAIRQNHPNIALEILQNMNLKSMNIIIQSLRLLALARINRLNDVAEIIQFQLNKDKPNKHQIIFNDIIAEIQMIIEKSDKKELIEKINSLVKRLQESNMIETKRTLDDAIMSTIHFQRRKFRSQSTDENDDDTSEQQQRPRQQWNR</sequence>
<accession>A0A1Y3B5W0</accession>
<name>A0A1Y3B5W0_EURMA</name>
<dbReference type="OrthoDB" id="6073372at2759"/>
<dbReference type="Proteomes" id="UP000194236">
    <property type="component" value="Unassembled WGS sequence"/>
</dbReference>
<dbReference type="GO" id="GO:0050684">
    <property type="term" value="P:regulation of mRNA processing"/>
    <property type="evidence" value="ECO:0007669"/>
    <property type="project" value="InterPro"/>
</dbReference>
<dbReference type="PANTHER" id="PTHR14700">
    <property type="entry name" value="PENTATRICOPEPTIDE REPEAT-CONTAINING PROTEIN 2, MITOCHONDRIAL"/>
    <property type="match status" value="1"/>
</dbReference>
<evidence type="ECO:0000313" key="3">
    <source>
        <dbReference type="Proteomes" id="UP000194236"/>
    </source>
</evidence>
<dbReference type="EMBL" id="MUJZ01041223">
    <property type="protein sequence ID" value="OTF75587.1"/>
    <property type="molecule type" value="Genomic_DNA"/>
</dbReference>
<dbReference type="AlphaFoldDB" id="A0A1Y3B5W0"/>
<feature type="compositionally biased region" description="Polar residues" evidence="1">
    <location>
        <begin position="151"/>
        <end position="162"/>
    </location>
</feature>
<dbReference type="GO" id="GO:0007005">
    <property type="term" value="P:mitochondrion organization"/>
    <property type="evidence" value="ECO:0007669"/>
    <property type="project" value="TreeGrafter"/>
</dbReference>
<dbReference type="InterPro" id="IPR034629">
    <property type="entry name" value="PTCD2"/>
</dbReference>
<proteinExistence type="predicted"/>
<dbReference type="PANTHER" id="PTHR14700:SF0">
    <property type="entry name" value="PENTATRICOPEPTIDE REPEAT-CONTAINING PROTEIN 2, MITOCHONDRIAL"/>
    <property type="match status" value="1"/>
</dbReference>
<reference evidence="2 3" key="1">
    <citation type="submission" date="2017-03" db="EMBL/GenBank/DDBJ databases">
        <title>Genome Survey of Euroglyphus maynei.</title>
        <authorList>
            <person name="Arlian L.G."/>
            <person name="Morgan M.S."/>
            <person name="Rider S.D."/>
        </authorList>
    </citation>
    <scope>NUCLEOTIDE SEQUENCE [LARGE SCALE GENOMIC DNA]</scope>
    <source>
        <strain evidence="2">Arlian Lab</strain>
        <tissue evidence="2">Whole body</tissue>
    </source>
</reference>
<dbReference type="GO" id="GO:0003723">
    <property type="term" value="F:RNA binding"/>
    <property type="evidence" value="ECO:0007669"/>
    <property type="project" value="TreeGrafter"/>
</dbReference>
<comment type="caution">
    <text evidence="2">The sequence shown here is derived from an EMBL/GenBank/DDBJ whole genome shotgun (WGS) entry which is preliminary data.</text>
</comment>
<organism evidence="2 3">
    <name type="scientific">Euroglyphus maynei</name>
    <name type="common">Mayne's house dust mite</name>
    <dbReference type="NCBI Taxonomy" id="6958"/>
    <lineage>
        <taxon>Eukaryota</taxon>
        <taxon>Metazoa</taxon>
        <taxon>Ecdysozoa</taxon>
        <taxon>Arthropoda</taxon>
        <taxon>Chelicerata</taxon>
        <taxon>Arachnida</taxon>
        <taxon>Acari</taxon>
        <taxon>Acariformes</taxon>
        <taxon>Sarcoptiformes</taxon>
        <taxon>Astigmata</taxon>
        <taxon>Psoroptidia</taxon>
        <taxon>Analgoidea</taxon>
        <taxon>Pyroglyphidae</taxon>
        <taxon>Pyroglyphinae</taxon>
        <taxon>Euroglyphus</taxon>
    </lineage>
</organism>
<evidence type="ECO:0000256" key="1">
    <source>
        <dbReference type="SAM" id="MobiDB-lite"/>
    </source>
</evidence>
<feature type="region of interest" description="Disordered" evidence="1">
    <location>
        <begin position="135"/>
        <end position="162"/>
    </location>
</feature>